<keyword evidence="1" id="KW-0479">Metal-binding</keyword>
<dbReference type="InterPro" id="IPR036864">
    <property type="entry name" value="Zn2-C6_fun-type_DNA-bd_sf"/>
</dbReference>
<dbReference type="GO" id="GO:0006351">
    <property type="term" value="P:DNA-templated transcription"/>
    <property type="evidence" value="ECO:0007669"/>
    <property type="project" value="InterPro"/>
</dbReference>
<feature type="domain" description="Xylanolytic transcriptional activator regulatory" evidence="4">
    <location>
        <begin position="213"/>
        <end position="347"/>
    </location>
</feature>
<sequence>MAEAGPSKSSEEEPAAAPRPLKQRRITRACDSCHRRGIKASEWTCVTKDAAGCESCQSYGEPCTSDRPVKRRGPRKGTVAAGAASAVAAASASPLQTPGSPLPTTWEPPRAARSPAIPMLLEFYRQLIYPFHPLMIWPPFLDRVGAEEHLRNRAFCATVMSACALASARLRQCGPLFFQSTDFDPILPADDSPEAFHQAAKDSIWLRPGATFTIDELRATIILNITCIQKGDFTEMRFWVGAYSTMSAVMNFHDETLWPADLTEVDKEERRRLVHLAYQHSVYTAIVTGTPLEFRERQLHVSYPSEVDDEALLPLKEGEKREPLPSGRDCWMHGWNRTVDLYRILEHAVDQLRNTQGAPNTVTVSLIAKTDTSAYTALLTALYAELPAWARTFHDTTLDHSKHILNFQVVNILITMQNARIISTCSNGFTTEEGVAVAKELMDSLTRVPHEYLLANSVPVFHQLAGIGGILGKYTTQSASYETLLGVRSIIEGMSELLSTLHTDPLSATGKAHTTLTAWCHVMLYMTLFRYSSLSDSPAPDTLRE</sequence>
<evidence type="ECO:0000256" key="1">
    <source>
        <dbReference type="ARBA" id="ARBA00022723"/>
    </source>
</evidence>
<evidence type="ECO:0000256" key="2">
    <source>
        <dbReference type="ARBA" id="ARBA00023242"/>
    </source>
</evidence>
<dbReference type="GO" id="GO:0008270">
    <property type="term" value="F:zinc ion binding"/>
    <property type="evidence" value="ECO:0007669"/>
    <property type="project" value="InterPro"/>
</dbReference>
<dbReference type="PANTHER" id="PTHR46910">
    <property type="entry name" value="TRANSCRIPTION FACTOR PDR1"/>
    <property type="match status" value="1"/>
</dbReference>
<dbReference type="InterPro" id="IPR007219">
    <property type="entry name" value="XnlR_reg_dom"/>
</dbReference>
<evidence type="ECO:0000313" key="5">
    <source>
        <dbReference type="EMBL" id="ORY81297.1"/>
    </source>
</evidence>
<dbReference type="EMBL" id="MCGR01000023">
    <property type="protein sequence ID" value="ORY81297.1"/>
    <property type="molecule type" value="Genomic_DNA"/>
</dbReference>
<dbReference type="GO" id="GO:0000981">
    <property type="term" value="F:DNA-binding transcription factor activity, RNA polymerase II-specific"/>
    <property type="evidence" value="ECO:0007669"/>
    <property type="project" value="InterPro"/>
</dbReference>
<dbReference type="Proteomes" id="UP000193467">
    <property type="component" value="Unassembled WGS sequence"/>
</dbReference>
<organism evidence="5 6">
    <name type="scientific">Leucosporidium creatinivorum</name>
    <dbReference type="NCBI Taxonomy" id="106004"/>
    <lineage>
        <taxon>Eukaryota</taxon>
        <taxon>Fungi</taxon>
        <taxon>Dikarya</taxon>
        <taxon>Basidiomycota</taxon>
        <taxon>Pucciniomycotina</taxon>
        <taxon>Microbotryomycetes</taxon>
        <taxon>Leucosporidiales</taxon>
        <taxon>Leucosporidium</taxon>
    </lineage>
</organism>
<feature type="region of interest" description="Disordered" evidence="3">
    <location>
        <begin position="90"/>
        <end position="109"/>
    </location>
</feature>
<keyword evidence="6" id="KW-1185">Reference proteome</keyword>
<dbReference type="Pfam" id="PF04082">
    <property type="entry name" value="Fungal_trans"/>
    <property type="match status" value="1"/>
</dbReference>
<protein>
    <recommendedName>
        <fullName evidence="4">Xylanolytic transcriptional activator regulatory domain-containing protein</fullName>
    </recommendedName>
</protein>
<gene>
    <name evidence="5" type="ORF">BCR35DRAFT_352422</name>
</gene>
<keyword evidence="2" id="KW-0539">Nucleus</keyword>
<evidence type="ECO:0000313" key="6">
    <source>
        <dbReference type="Proteomes" id="UP000193467"/>
    </source>
</evidence>
<dbReference type="AlphaFoldDB" id="A0A1Y2FCE9"/>
<feature type="region of interest" description="Disordered" evidence="3">
    <location>
        <begin position="1"/>
        <end position="25"/>
    </location>
</feature>
<dbReference type="PANTHER" id="PTHR46910:SF18">
    <property type="entry name" value="ZN(II)2CYS6 TRANSCRIPTION FACTOR (EUROFUNG)"/>
    <property type="match status" value="1"/>
</dbReference>
<evidence type="ECO:0000259" key="4">
    <source>
        <dbReference type="Pfam" id="PF04082"/>
    </source>
</evidence>
<accession>A0A1Y2FCE9</accession>
<name>A0A1Y2FCE9_9BASI</name>
<proteinExistence type="predicted"/>
<dbReference type="Gene3D" id="4.10.240.10">
    <property type="entry name" value="Zn(2)-C6 fungal-type DNA-binding domain"/>
    <property type="match status" value="1"/>
</dbReference>
<dbReference type="CDD" id="cd12148">
    <property type="entry name" value="fungal_TF_MHR"/>
    <property type="match status" value="1"/>
</dbReference>
<comment type="caution">
    <text evidence="5">The sequence shown here is derived from an EMBL/GenBank/DDBJ whole genome shotgun (WGS) entry which is preliminary data.</text>
</comment>
<dbReference type="CDD" id="cd00067">
    <property type="entry name" value="GAL4"/>
    <property type="match status" value="1"/>
</dbReference>
<dbReference type="InterPro" id="IPR050987">
    <property type="entry name" value="AtrR-like"/>
</dbReference>
<dbReference type="OrthoDB" id="2123952at2759"/>
<dbReference type="InParanoid" id="A0A1Y2FCE9"/>
<evidence type="ECO:0000256" key="3">
    <source>
        <dbReference type="SAM" id="MobiDB-lite"/>
    </source>
</evidence>
<dbReference type="GO" id="GO:0003677">
    <property type="term" value="F:DNA binding"/>
    <property type="evidence" value="ECO:0007669"/>
    <property type="project" value="InterPro"/>
</dbReference>
<dbReference type="InterPro" id="IPR001138">
    <property type="entry name" value="Zn2Cys6_DnaBD"/>
</dbReference>
<reference evidence="5 6" key="1">
    <citation type="submission" date="2016-07" db="EMBL/GenBank/DDBJ databases">
        <title>Pervasive Adenine N6-methylation of Active Genes in Fungi.</title>
        <authorList>
            <consortium name="DOE Joint Genome Institute"/>
            <person name="Mondo S.J."/>
            <person name="Dannebaum R.O."/>
            <person name="Kuo R.C."/>
            <person name="Labutti K."/>
            <person name="Haridas S."/>
            <person name="Kuo A."/>
            <person name="Salamov A."/>
            <person name="Ahrendt S.R."/>
            <person name="Lipzen A."/>
            <person name="Sullivan W."/>
            <person name="Andreopoulos W.B."/>
            <person name="Clum A."/>
            <person name="Lindquist E."/>
            <person name="Daum C."/>
            <person name="Ramamoorthy G.K."/>
            <person name="Gryganskyi A."/>
            <person name="Culley D."/>
            <person name="Magnuson J.K."/>
            <person name="James T.Y."/>
            <person name="O'Malley M.A."/>
            <person name="Stajich J.E."/>
            <person name="Spatafora J.W."/>
            <person name="Visel A."/>
            <person name="Grigoriev I.V."/>
        </authorList>
    </citation>
    <scope>NUCLEOTIDE SEQUENCE [LARGE SCALE GENOMIC DNA]</scope>
    <source>
        <strain evidence="5 6">62-1032</strain>
    </source>
</reference>
<feature type="compositionally biased region" description="Polar residues" evidence="3">
    <location>
        <begin position="94"/>
        <end position="103"/>
    </location>
</feature>